<keyword evidence="2" id="KW-1185">Reference proteome</keyword>
<dbReference type="AlphaFoldDB" id="A0A7X1ZC85"/>
<sequence>MQVRPLVQNFQTSGYTAWAQAANEANAIRNTVMDTLRGRSTPVGHALAQSIKSQGRTLNEMVARKTVQLFGPGATFTTLSQARQNRVYSEIVRSAGRSNPTITARMRTWSRAGRGLIVLSIGLSVYNIATSDQPGQTAVREVAVTGAGIGGGIAGGALAGLACGPGAPVCVTVGAFVGGALAAFGVDMVF</sequence>
<evidence type="ECO:0000313" key="1">
    <source>
        <dbReference type="EMBL" id="MQX35885.1"/>
    </source>
</evidence>
<reference evidence="1 2" key="1">
    <citation type="submission" date="2019-10" db="EMBL/GenBank/DDBJ databases">
        <title>Draft whole-genome sequence of the purple nonsulfur photosynthetic bacterium Roseospira navarrensis DSM 15114.</title>
        <authorList>
            <person name="Kyndt J.A."/>
            <person name="Meyer T.E."/>
        </authorList>
    </citation>
    <scope>NUCLEOTIDE SEQUENCE [LARGE SCALE GENOMIC DNA]</scope>
    <source>
        <strain evidence="1 2">DSM 15114</strain>
    </source>
</reference>
<evidence type="ECO:0000313" key="2">
    <source>
        <dbReference type="Proteomes" id="UP000434582"/>
    </source>
</evidence>
<comment type="caution">
    <text evidence="1">The sequence shown here is derived from an EMBL/GenBank/DDBJ whole genome shotgun (WGS) entry which is preliminary data.</text>
</comment>
<dbReference type="EMBL" id="WIVE01000009">
    <property type="protein sequence ID" value="MQX35885.1"/>
    <property type="molecule type" value="Genomic_DNA"/>
</dbReference>
<protein>
    <submittedName>
        <fullName evidence="1">Uncharacterized protein</fullName>
    </submittedName>
</protein>
<organism evidence="1 2">
    <name type="scientific">Roseospira navarrensis</name>
    <dbReference type="NCBI Taxonomy" id="140058"/>
    <lineage>
        <taxon>Bacteria</taxon>
        <taxon>Pseudomonadati</taxon>
        <taxon>Pseudomonadota</taxon>
        <taxon>Alphaproteobacteria</taxon>
        <taxon>Rhodospirillales</taxon>
        <taxon>Rhodospirillaceae</taxon>
        <taxon>Roseospira</taxon>
    </lineage>
</organism>
<proteinExistence type="predicted"/>
<accession>A0A7X1ZC85</accession>
<dbReference type="Proteomes" id="UP000434582">
    <property type="component" value="Unassembled WGS sequence"/>
</dbReference>
<gene>
    <name evidence="1" type="ORF">GHC57_05065</name>
</gene>
<name>A0A7X1ZC85_9PROT</name>